<dbReference type="PANTHER" id="PTHR44068:SF11">
    <property type="entry name" value="GERANYL DIPHOSPHATE 2-C-METHYLTRANSFERASE"/>
    <property type="match status" value="1"/>
</dbReference>
<dbReference type="PANTHER" id="PTHR44068">
    <property type="entry name" value="ZGC:194242"/>
    <property type="match status" value="1"/>
</dbReference>
<dbReference type="GO" id="GO:0032259">
    <property type="term" value="P:methylation"/>
    <property type="evidence" value="ECO:0007669"/>
    <property type="project" value="UniProtKB-KW"/>
</dbReference>
<keyword evidence="3" id="KW-0489">Methyltransferase</keyword>
<dbReference type="AlphaFoldDB" id="A0A239CNR5"/>
<dbReference type="Pfam" id="PF08241">
    <property type="entry name" value="Methyltransf_11"/>
    <property type="match status" value="1"/>
</dbReference>
<gene>
    <name evidence="3" type="ORF">SAMN06265376_10891</name>
</gene>
<dbReference type="GO" id="GO:0008757">
    <property type="term" value="F:S-adenosylmethionine-dependent methyltransferase activity"/>
    <property type="evidence" value="ECO:0007669"/>
    <property type="project" value="InterPro"/>
</dbReference>
<reference evidence="3 4" key="1">
    <citation type="submission" date="2017-06" db="EMBL/GenBank/DDBJ databases">
        <authorList>
            <person name="Kim H.J."/>
            <person name="Triplett B.A."/>
        </authorList>
    </citation>
    <scope>NUCLEOTIDE SEQUENCE [LARGE SCALE GENOMIC DNA]</scope>
    <source>
        <strain evidence="3 4">DSM 25597</strain>
    </source>
</reference>
<dbReference type="InterPro" id="IPR050447">
    <property type="entry name" value="Erg6_SMT_methyltransf"/>
</dbReference>
<sequence>MLSNIFAFFLKISPGFKRAVWKKLYQYLAKKYPTEEWTYMNYGYQSSDTSIKIPLKEEEEKDRYMIQLYHHVASAVDLKDKDAVEVGSGRGGGASYIKRYLHPKTMTGIDYSKNAIKFSKEHHSVEGLTFIYGDAENLPLANESIDVIVNVESSHCYGSMKKFVAQVYRVLRPNGYFLFADLRPAEEIDALDTTFSDAGFEVHKKELISKEVVNAMEAFHEFKLAFFQKMVKGWLRKPLNDFAGVKGSNIHTEFSNGKMVYYHYVLRKPKA</sequence>
<dbReference type="EMBL" id="FZNY01000008">
    <property type="protein sequence ID" value="SNS21378.1"/>
    <property type="molecule type" value="Genomic_DNA"/>
</dbReference>
<evidence type="ECO:0000313" key="3">
    <source>
        <dbReference type="EMBL" id="SNS21378.1"/>
    </source>
</evidence>
<dbReference type="OrthoDB" id="9805171at2"/>
<dbReference type="InterPro" id="IPR013216">
    <property type="entry name" value="Methyltransf_11"/>
</dbReference>
<protein>
    <submittedName>
        <fullName evidence="3">Methyltransferase domain-containing protein</fullName>
    </submittedName>
</protein>
<name>A0A239CNR5_9FLAO</name>
<dbReference type="RefSeq" id="WP_089373374.1">
    <property type="nucleotide sequence ID" value="NZ_BMEP01000009.1"/>
</dbReference>
<keyword evidence="4" id="KW-1185">Reference proteome</keyword>
<feature type="domain" description="Methyltransferase type 11" evidence="2">
    <location>
        <begin position="84"/>
        <end position="179"/>
    </location>
</feature>
<evidence type="ECO:0000313" key="4">
    <source>
        <dbReference type="Proteomes" id="UP000198379"/>
    </source>
</evidence>
<organism evidence="3 4">
    <name type="scientific">Dokdonia pacifica</name>
    <dbReference type="NCBI Taxonomy" id="1627892"/>
    <lineage>
        <taxon>Bacteria</taxon>
        <taxon>Pseudomonadati</taxon>
        <taxon>Bacteroidota</taxon>
        <taxon>Flavobacteriia</taxon>
        <taxon>Flavobacteriales</taxon>
        <taxon>Flavobacteriaceae</taxon>
        <taxon>Dokdonia</taxon>
    </lineage>
</organism>
<evidence type="ECO:0000259" key="2">
    <source>
        <dbReference type="Pfam" id="PF08241"/>
    </source>
</evidence>
<proteinExistence type="predicted"/>
<keyword evidence="1 3" id="KW-0808">Transferase</keyword>
<accession>A0A239CNR5</accession>
<evidence type="ECO:0000256" key="1">
    <source>
        <dbReference type="ARBA" id="ARBA00022679"/>
    </source>
</evidence>
<dbReference type="SUPFAM" id="SSF53335">
    <property type="entry name" value="S-adenosyl-L-methionine-dependent methyltransferases"/>
    <property type="match status" value="1"/>
</dbReference>
<dbReference type="InterPro" id="IPR029063">
    <property type="entry name" value="SAM-dependent_MTases_sf"/>
</dbReference>
<dbReference type="Proteomes" id="UP000198379">
    <property type="component" value="Unassembled WGS sequence"/>
</dbReference>
<dbReference type="CDD" id="cd02440">
    <property type="entry name" value="AdoMet_MTases"/>
    <property type="match status" value="1"/>
</dbReference>
<dbReference type="Gene3D" id="3.40.50.150">
    <property type="entry name" value="Vaccinia Virus protein VP39"/>
    <property type="match status" value="1"/>
</dbReference>